<feature type="region of interest" description="Disordered" evidence="1">
    <location>
        <begin position="89"/>
        <end position="109"/>
    </location>
</feature>
<protein>
    <submittedName>
        <fullName evidence="2">Uncharacterized protein</fullName>
    </submittedName>
</protein>
<organism evidence="2 3">
    <name type="scientific">Cryptolaemus montrouzieri</name>
    <dbReference type="NCBI Taxonomy" id="559131"/>
    <lineage>
        <taxon>Eukaryota</taxon>
        <taxon>Metazoa</taxon>
        <taxon>Ecdysozoa</taxon>
        <taxon>Arthropoda</taxon>
        <taxon>Hexapoda</taxon>
        <taxon>Insecta</taxon>
        <taxon>Pterygota</taxon>
        <taxon>Neoptera</taxon>
        <taxon>Endopterygota</taxon>
        <taxon>Coleoptera</taxon>
        <taxon>Polyphaga</taxon>
        <taxon>Cucujiformia</taxon>
        <taxon>Coccinelloidea</taxon>
        <taxon>Coccinellidae</taxon>
        <taxon>Scymninae</taxon>
        <taxon>Scymnini</taxon>
        <taxon>Cryptolaemus</taxon>
    </lineage>
</organism>
<keyword evidence="3" id="KW-1185">Reference proteome</keyword>
<sequence length="138" mass="15359">MYVYYKNESNKNTFGKDESKRSHLQYGSNDDAVPVADILKRSGSGFVRGATAKSQTSNLPMIMTDFHCRVNQNEEDVDNEWQTVGGRKTRLTGKTGLGTPMKGQNKHLNKLKVARKRSAPVLKGFDPAVSPDFGIPKR</sequence>
<name>A0ABD2PBF9_9CUCU</name>
<comment type="caution">
    <text evidence="2">The sequence shown here is derived from an EMBL/GenBank/DDBJ whole genome shotgun (WGS) entry which is preliminary data.</text>
</comment>
<dbReference type="EMBL" id="JABFTP020000185">
    <property type="protein sequence ID" value="KAL3288027.1"/>
    <property type="molecule type" value="Genomic_DNA"/>
</dbReference>
<evidence type="ECO:0000313" key="2">
    <source>
        <dbReference type="EMBL" id="KAL3288027.1"/>
    </source>
</evidence>
<reference evidence="2 3" key="1">
    <citation type="journal article" date="2021" name="BMC Biol.">
        <title>Horizontally acquired antibacterial genes associated with adaptive radiation of ladybird beetles.</title>
        <authorList>
            <person name="Li H.S."/>
            <person name="Tang X.F."/>
            <person name="Huang Y.H."/>
            <person name="Xu Z.Y."/>
            <person name="Chen M.L."/>
            <person name="Du X.Y."/>
            <person name="Qiu B.Y."/>
            <person name="Chen P.T."/>
            <person name="Zhang W."/>
            <person name="Slipinski A."/>
            <person name="Escalona H.E."/>
            <person name="Waterhouse R.M."/>
            <person name="Zwick A."/>
            <person name="Pang H."/>
        </authorList>
    </citation>
    <scope>NUCLEOTIDE SEQUENCE [LARGE SCALE GENOMIC DNA]</scope>
    <source>
        <strain evidence="2">SYSU2018</strain>
    </source>
</reference>
<proteinExistence type="predicted"/>
<gene>
    <name evidence="2" type="ORF">HHI36_002479</name>
</gene>
<dbReference type="Proteomes" id="UP001516400">
    <property type="component" value="Unassembled WGS sequence"/>
</dbReference>
<evidence type="ECO:0000313" key="3">
    <source>
        <dbReference type="Proteomes" id="UP001516400"/>
    </source>
</evidence>
<dbReference type="AlphaFoldDB" id="A0ABD2PBF9"/>
<accession>A0ABD2PBF9</accession>
<evidence type="ECO:0000256" key="1">
    <source>
        <dbReference type="SAM" id="MobiDB-lite"/>
    </source>
</evidence>